<dbReference type="InterPro" id="IPR012338">
    <property type="entry name" value="Beta-lactam/transpept-like"/>
</dbReference>
<evidence type="ECO:0000256" key="1">
    <source>
        <dbReference type="ARBA" id="ARBA00022801"/>
    </source>
</evidence>
<dbReference type="InterPro" id="IPR001466">
    <property type="entry name" value="Beta-lactam-related"/>
</dbReference>
<comment type="caution">
    <text evidence="3">The sequence shown here is derived from an EMBL/GenBank/DDBJ whole genome shotgun (WGS) entry which is preliminary data.</text>
</comment>
<dbReference type="InterPro" id="IPR050789">
    <property type="entry name" value="Diverse_Enzym_Activities"/>
</dbReference>
<sequence length="339" mass="38401">MRKIMNNSSYDRITNFLEQGRQEKLFPCGYLEVLDKTTTIAQWSVGQIPDSQDEPTSQTRFDLASLTKVVATLPAILLFMEAGELTPQTTLGEKLPATRLTALAPITVNQLLTHTAGLPSHERFYEQTERDVLRAILAVPFNHQPGERVVYSDLGFMLLGKLVEELSGQSLNDFCQEKIFEPLGMKQTSFSPTGGVPTRVKGAPDDGNARFFKEALGHAGLFSTSEDLASYLRFWQRNFQNKKLYQEATTCQTKGQGDCRGWGWVKQTSSQSFFAEANLEAFGHTGYTGTSIFWDPKWQEGIVFLTYRVYNSTDARFVDYRKQLHRIIFEEFARDNKKA</sequence>
<evidence type="ECO:0000259" key="2">
    <source>
        <dbReference type="Pfam" id="PF00144"/>
    </source>
</evidence>
<gene>
    <name evidence="3" type="ORF">BAU18_002746</name>
</gene>
<dbReference type="SUPFAM" id="SSF56601">
    <property type="entry name" value="beta-lactamase/transpeptidase-like"/>
    <property type="match status" value="1"/>
</dbReference>
<keyword evidence="1" id="KW-0378">Hydrolase</keyword>
<reference evidence="4" key="1">
    <citation type="submission" date="2016-06" db="EMBL/GenBank/DDBJ databases">
        <title>Four novel species of enterococci isolated from chicken manure.</title>
        <authorList>
            <person name="Van Tyne D."/>
        </authorList>
    </citation>
    <scope>NUCLEOTIDE SEQUENCE [LARGE SCALE GENOMIC DNA]</scope>
    <source>
        <strain evidence="4">JM9A</strain>
    </source>
</reference>
<keyword evidence="4" id="KW-1185">Reference proteome</keyword>
<feature type="domain" description="Beta-lactamase-related" evidence="2">
    <location>
        <begin position="16"/>
        <end position="321"/>
    </location>
</feature>
<organism evidence="3 4">
    <name type="scientific">Enterococcus diestrammenae</name>
    <dbReference type="NCBI Taxonomy" id="1155073"/>
    <lineage>
        <taxon>Bacteria</taxon>
        <taxon>Bacillati</taxon>
        <taxon>Bacillota</taxon>
        <taxon>Bacilli</taxon>
        <taxon>Lactobacillales</taxon>
        <taxon>Enterococcaceae</taxon>
        <taxon>Enterococcus</taxon>
    </lineage>
</organism>
<dbReference type="Gene3D" id="3.40.710.10">
    <property type="entry name" value="DD-peptidase/beta-lactamase superfamily"/>
    <property type="match status" value="1"/>
</dbReference>
<accession>A0ABV0F544</accession>
<dbReference type="PANTHER" id="PTHR43283:SF11">
    <property type="entry name" value="BETA-LACTAMASE-RELATED DOMAIN-CONTAINING PROTEIN"/>
    <property type="match status" value="1"/>
</dbReference>
<dbReference type="Proteomes" id="UP001429357">
    <property type="component" value="Unassembled WGS sequence"/>
</dbReference>
<dbReference type="Pfam" id="PF00144">
    <property type="entry name" value="Beta-lactamase"/>
    <property type="match status" value="1"/>
</dbReference>
<evidence type="ECO:0000313" key="4">
    <source>
        <dbReference type="Proteomes" id="UP001429357"/>
    </source>
</evidence>
<protein>
    <recommendedName>
        <fullName evidence="2">Beta-lactamase-related domain-containing protein</fullName>
    </recommendedName>
</protein>
<proteinExistence type="predicted"/>
<name>A0ABV0F544_9ENTE</name>
<dbReference type="PANTHER" id="PTHR43283">
    <property type="entry name" value="BETA-LACTAMASE-RELATED"/>
    <property type="match status" value="1"/>
</dbReference>
<reference evidence="3 4" key="2">
    <citation type="submission" date="2024-02" db="EMBL/GenBank/DDBJ databases">
        <title>The Genome Sequence of Enterococcus diestrammenae JM9A.</title>
        <authorList>
            <person name="Earl A."/>
            <person name="Manson A."/>
            <person name="Gilmore M."/>
            <person name="Sanders J."/>
            <person name="Shea T."/>
            <person name="Howe W."/>
            <person name="Livny J."/>
            <person name="Cuomo C."/>
            <person name="Neafsey D."/>
            <person name="Birren B."/>
        </authorList>
    </citation>
    <scope>NUCLEOTIDE SEQUENCE [LARGE SCALE GENOMIC DNA]</scope>
    <source>
        <strain evidence="3 4">JM9A</strain>
    </source>
</reference>
<evidence type="ECO:0000313" key="3">
    <source>
        <dbReference type="EMBL" id="MEO1783127.1"/>
    </source>
</evidence>
<dbReference type="EMBL" id="MAEI02000001">
    <property type="protein sequence ID" value="MEO1783127.1"/>
    <property type="molecule type" value="Genomic_DNA"/>
</dbReference>